<dbReference type="PRINTS" id="PR00359">
    <property type="entry name" value="BP450"/>
</dbReference>
<evidence type="ECO:0000256" key="2">
    <source>
        <dbReference type="RuleBase" id="RU000461"/>
    </source>
</evidence>
<protein>
    <submittedName>
        <fullName evidence="3">Cytochrome P450</fullName>
    </submittedName>
</protein>
<dbReference type="GO" id="GO:0004497">
    <property type="term" value="F:monooxygenase activity"/>
    <property type="evidence" value="ECO:0007669"/>
    <property type="project" value="UniProtKB-KW"/>
</dbReference>
<dbReference type="InterPro" id="IPR017972">
    <property type="entry name" value="Cyt_P450_CS"/>
</dbReference>
<dbReference type="InterPro" id="IPR001128">
    <property type="entry name" value="Cyt_P450"/>
</dbReference>
<evidence type="ECO:0000256" key="1">
    <source>
        <dbReference type="ARBA" id="ARBA00010617"/>
    </source>
</evidence>
<dbReference type="GO" id="GO:0005506">
    <property type="term" value="F:iron ion binding"/>
    <property type="evidence" value="ECO:0007669"/>
    <property type="project" value="InterPro"/>
</dbReference>
<dbReference type="GO" id="GO:0020037">
    <property type="term" value="F:heme binding"/>
    <property type="evidence" value="ECO:0007669"/>
    <property type="project" value="InterPro"/>
</dbReference>
<proteinExistence type="inferred from homology"/>
<dbReference type="PROSITE" id="PS00086">
    <property type="entry name" value="CYTOCHROME_P450"/>
    <property type="match status" value="1"/>
</dbReference>
<organism evidence="3 4">
    <name type="scientific">Paenibacillus validus</name>
    <dbReference type="NCBI Taxonomy" id="44253"/>
    <lineage>
        <taxon>Bacteria</taxon>
        <taxon>Bacillati</taxon>
        <taxon>Bacillota</taxon>
        <taxon>Bacilli</taxon>
        <taxon>Bacillales</taxon>
        <taxon>Paenibacillaceae</taxon>
        <taxon>Paenibacillus</taxon>
    </lineage>
</organism>
<dbReference type="Gene3D" id="1.10.630.10">
    <property type="entry name" value="Cytochrome P450"/>
    <property type="match status" value="1"/>
</dbReference>
<keyword evidence="2" id="KW-0479">Metal-binding</keyword>
<comment type="caution">
    <text evidence="3">The sequence shown here is derived from an EMBL/GenBank/DDBJ whole genome shotgun (WGS) entry which is preliminary data.</text>
</comment>
<keyword evidence="2" id="KW-0408">Iron</keyword>
<gene>
    <name evidence="3" type="ORF">GNP93_05055</name>
</gene>
<dbReference type="EMBL" id="WNZX01000003">
    <property type="protein sequence ID" value="MUG70043.1"/>
    <property type="molecule type" value="Genomic_DNA"/>
</dbReference>
<dbReference type="Proteomes" id="UP000450917">
    <property type="component" value="Unassembled WGS sequence"/>
</dbReference>
<dbReference type="PANTHER" id="PTHR46696:SF6">
    <property type="entry name" value="P450, PUTATIVE (EUROFUNG)-RELATED"/>
    <property type="match status" value="1"/>
</dbReference>
<dbReference type="Pfam" id="PF00067">
    <property type="entry name" value="p450"/>
    <property type="match status" value="1"/>
</dbReference>
<reference evidence="3 4" key="1">
    <citation type="submission" date="2019-11" db="EMBL/GenBank/DDBJ databases">
        <title>Draft genome sequences of five Paenibacillus species of dairy origin.</title>
        <authorList>
            <person name="Olajide A.M."/>
            <person name="Chen S."/>
            <person name="Lapointe G."/>
        </authorList>
    </citation>
    <scope>NUCLEOTIDE SEQUENCE [LARGE SCALE GENOMIC DNA]</scope>
    <source>
        <strain evidence="3 4">2CS3</strain>
    </source>
</reference>
<dbReference type="AlphaFoldDB" id="A0A7X2Z9E9"/>
<name>A0A7X2Z9E9_9BACL</name>
<dbReference type="InterPro" id="IPR002397">
    <property type="entry name" value="Cyt_P450_B"/>
</dbReference>
<dbReference type="RefSeq" id="WP_155614178.1">
    <property type="nucleotide sequence ID" value="NZ_JBDLZV010000001.1"/>
</dbReference>
<dbReference type="GO" id="GO:0016705">
    <property type="term" value="F:oxidoreductase activity, acting on paired donors, with incorporation or reduction of molecular oxygen"/>
    <property type="evidence" value="ECO:0007669"/>
    <property type="project" value="InterPro"/>
</dbReference>
<keyword evidence="2" id="KW-0349">Heme</keyword>
<accession>A0A7X2Z9E9</accession>
<keyword evidence="2" id="KW-0560">Oxidoreductase</keyword>
<dbReference type="SUPFAM" id="SSF48264">
    <property type="entry name" value="Cytochrome P450"/>
    <property type="match status" value="1"/>
</dbReference>
<evidence type="ECO:0000313" key="3">
    <source>
        <dbReference type="EMBL" id="MUG70043.1"/>
    </source>
</evidence>
<evidence type="ECO:0000313" key="4">
    <source>
        <dbReference type="Proteomes" id="UP000450917"/>
    </source>
</evidence>
<keyword evidence="2" id="KW-0503">Monooxygenase</keyword>
<sequence>MSVNDAVPSHVSPDLVVDFDFLHPAGSDEDPFLALKRLHNGPDIFWTPHNKGHWVATRGEDIRHILSDHDHFSSQSAFIPKSARPPAIPLEIDPPDHMAYRRLLAPAFLPKAISTWSSEARELAISLIEGFRPKGECEFMADFALQVPIIVFLKMCGLPLEHREMLLEWTAAFVRPGNAEIKEETERQRALYIHNLIVERRANPGEDLISRAVNADIGGRKLNDQEAYGLIRGLLGGGLDTVASTMGWIARFLAENPEHRRQLIDDPELIPNAVEELLRRFSVPNIARVVVKDMVYKGVAMKEGEQIFLSACLHGLDTESFENPLEVNFRRSDARTHSTFGQGIHRCPGATLASSELRIFLEEWLKRIPDFRIKPGAAVRTGTGIVHGVLSLPLAWDV</sequence>
<dbReference type="PRINTS" id="PR00385">
    <property type="entry name" value="P450"/>
</dbReference>
<dbReference type="PANTHER" id="PTHR46696">
    <property type="entry name" value="P450, PUTATIVE (EUROFUNG)-RELATED"/>
    <property type="match status" value="1"/>
</dbReference>
<dbReference type="InterPro" id="IPR036396">
    <property type="entry name" value="Cyt_P450_sf"/>
</dbReference>
<comment type="similarity">
    <text evidence="1 2">Belongs to the cytochrome P450 family.</text>
</comment>
<dbReference type="CDD" id="cd11035">
    <property type="entry name" value="P450cam-like"/>
    <property type="match status" value="1"/>
</dbReference>
<keyword evidence="4" id="KW-1185">Reference proteome</keyword>